<accession>A0AAI8VAD0</accession>
<dbReference type="SUPFAM" id="SSF48264">
    <property type="entry name" value="Cytochrome P450"/>
    <property type="match status" value="2"/>
</dbReference>
<evidence type="ECO:0000256" key="4">
    <source>
        <dbReference type="SAM" id="SignalP"/>
    </source>
</evidence>
<dbReference type="GO" id="GO:0016705">
    <property type="term" value="F:oxidoreductase activity, acting on paired donors, with incorporation or reduction of molecular oxygen"/>
    <property type="evidence" value="ECO:0007669"/>
    <property type="project" value="InterPro"/>
</dbReference>
<dbReference type="InterPro" id="IPR017972">
    <property type="entry name" value="Cyt_P450_CS"/>
</dbReference>
<name>A0AAI8VAD0_9PEZI</name>
<keyword evidence="6" id="KW-1185">Reference proteome</keyword>
<keyword evidence="3" id="KW-0349">Heme</keyword>
<dbReference type="EMBL" id="CAUWAG010000003">
    <property type="protein sequence ID" value="CAJ2500741.1"/>
    <property type="molecule type" value="Genomic_DNA"/>
</dbReference>
<dbReference type="InterPro" id="IPR001128">
    <property type="entry name" value="Cyt_P450"/>
</dbReference>
<gene>
    <name evidence="5" type="ORF">KHLLAP_LOCUS1209</name>
</gene>
<dbReference type="AlphaFoldDB" id="A0AAI8VAD0"/>
<evidence type="ECO:0000313" key="6">
    <source>
        <dbReference type="Proteomes" id="UP001295740"/>
    </source>
</evidence>
<dbReference type="GO" id="GO:0004497">
    <property type="term" value="F:monooxygenase activity"/>
    <property type="evidence" value="ECO:0007669"/>
    <property type="project" value="UniProtKB-KW"/>
</dbReference>
<organism evidence="5 6">
    <name type="scientific">Anthostomella pinea</name>
    <dbReference type="NCBI Taxonomy" id="933095"/>
    <lineage>
        <taxon>Eukaryota</taxon>
        <taxon>Fungi</taxon>
        <taxon>Dikarya</taxon>
        <taxon>Ascomycota</taxon>
        <taxon>Pezizomycotina</taxon>
        <taxon>Sordariomycetes</taxon>
        <taxon>Xylariomycetidae</taxon>
        <taxon>Xylariales</taxon>
        <taxon>Xylariaceae</taxon>
        <taxon>Anthostomella</taxon>
    </lineage>
</organism>
<keyword evidence="3" id="KW-0560">Oxidoreductase</keyword>
<feature type="signal peptide" evidence="4">
    <location>
        <begin position="1"/>
        <end position="23"/>
    </location>
</feature>
<dbReference type="GO" id="GO:0020037">
    <property type="term" value="F:heme binding"/>
    <property type="evidence" value="ECO:0007669"/>
    <property type="project" value="InterPro"/>
</dbReference>
<proteinExistence type="inferred from homology"/>
<comment type="similarity">
    <text evidence="3">Belongs to the cytochrome P450 family.</text>
</comment>
<dbReference type="Proteomes" id="UP001295740">
    <property type="component" value="Unassembled WGS sequence"/>
</dbReference>
<feature type="chain" id="PRO_5042574815" evidence="4">
    <location>
        <begin position="24"/>
        <end position="408"/>
    </location>
</feature>
<dbReference type="InterPro" id="IPR036396">
    <property type="entry name" value="Cyt_P450_sf"/>
</dbReference>
<dbReference type="PROSITE" id="PS00086">
    <property type="entry name" value="CYTOCHROME_P450"/>
    <property type="match status" value="1"/>
</dbReference>
<keyword evidence="3" id="KW-0503">Monooxygenase</keyword>
<evidence type="ECO:0000256" key="1">
    <source>
        <dbReference type="ARBA" id="ARBA00022723"/>
    </source>
</evidence>
<dbReference type="Pfam" id="PF00067">
    <property type="entry name" value="p450"/>
    <property type="match status" value="1"/>
</dbReference>
<keyword evidence="2 3" id="KW-0408">Iron</keyword>
<evidence type="ECO:0000256" key="3">
    <source>
        <dbReference type="RuleBase" id="RU000461"/>
    </source>
</evidence>
<keyword evidence="1 3" id="KW-0479">Metal-binding</keyword>
<evidence type="ECO:0000256" key="2">
    <source>
        <dbReference type="ARBA" id="ARBA00023004"/>
    </source>
</evidence>
<comment type="caution">
    <text evidence="5">The sequence shown here is derived from an EMBL/GenBank/DDBJ whole genome shotgun (WGS) entry which is preliminary data.</text>
</comment>
<dbReference type="GO" id="GO:0005506">
    <property type="term" value="F:iron ion binding"/>
    <property type="evidence" value="ECO:0007669"/>
    <property type="project" value="InterPro"/>
</dbReference>
<evidence type="ECO:0000313" key="5">
    <source>
        <dbReference type="EMBL" id="CAJ2500741.1"/>
    </source>
</evidence>
<protein>
    <submittedName>
        <fullName evidence="5">Uu.00g035940.m01.CDS01</fullName>
    </submittedName>
</protein>
<sequence length="408" mass="45447">MSGFVGVLFVIIVVAYLCRQVFAEKRRKDAVLRVQISRSIADFTLFGVRTLADRLILRATPNLRLHTAFDIINSFTTTDEEVHSRFLGLAKLVIRNKGNGGWVEASRIAESALDLTVSHIKFDWPFLPLAPLVRIFSFIVTLNLLFSANPKTMDLRQARIATEIINRLWLQSKGKPEPILLVDQERLHNALKALLPACYPWDDEGNPLNLIMPAYETMWRVVVLTFVSAAYQGVTLRALNDSREGLCLYPPTKRVYRAYPSMPGNSGICSPAAADVERCHREPSIWGPDALEFKPARFCRSHVLTDDMKQAYMPFGAGKHVCPAAAGFGHRTIILLVVTLAKHFGTIESGLRIRDGDVALPRSPRSLLPSGREDMEGWTLEGTNSIDRGSVCEDGLESISAETVEDVM</sequence>
<reference evidence="5" key="1">
    <citation type="submission" date="2023-10" db="EMBL/GenBank/DDBJ databases">
        <authorList>
            <person name="Hackl T."/>
        </authorList>
    </citation>
    <scope>NUCLEOTIDE SEQUENCE</scope>
</reference>
<dbReference type="Gene3D" id="1.10.630.10">
    <property type="entry name" value="Cytochrome P450"/>
    <property type="match status" value="1"/>
</dbReference>
<keyword evidence="4" id="KW-0732">Signal</keyword>